<dbReference type="SUPFAM" id="SSF55729">
    <property type="entry name" value="Acyl-CoA N-acyltransferases (Nat)"/>
    <property type="match status" value="1"/>
</dbReference>
<name>A0ABU1ZCT1_9BURK</name>
<dbReference type="GO" id="GO:0016746">
    <property type="term" value="F:acyltransferase activity"/>
    <property type="evidence" value="ECO:0007669"/>
    <property type="project" value="UniProtKB-KW"/>
</dbReference>
<dbReference type="Gene3D" id="3.40.630.30">
    <property type="match status" value="1"/>
</dbReference>
<dbReference type="InterPro" id="IPR016181">
    <property type="entry name" value="Acyl_CoA_acyltransferase"/>
</dbReference>
<evidence type="ECO:0000256" key="2">
    <source>
        <dbReference type="ARBA" id="ARBA00023315"/>
    </source>
</evidence>
<dbReference type="PANTHER" id="PTHR43877">
    <property type="entry name" value="AMINOALKYLPHOSPHONATE N-ACETYLTRANSFERASE-RELATED-RELATED"/>
    <property type="match status" value="1"/>
</dbReference>
<reference evidence="4 5" key="1">
    <citation type="submission" date="2023-07" db="EMBL/GenBank/DDBJ databases">
        <title>Sorghum-associated microbial communities from plants grown in Nebraska, USA.</title>
        <authorList>
            <person name="Schachtman D."/>
        </authorList>
    </citation>
    <scope>NUCLEOTIDE SEQUENCE [LARGE SCALE GENOMIC DNA]</scope>
    <source>
        <strain evidence="4 5">BE310</strain>
    </source>
</reference>
<dbReference type="Pfam" id="PF00583">
    <property type="entry name" value="Acetyltransf_1"/>
    <property type="match status" value="1"/>
</dbReference>
<dbReference type="RefSeq" id="WP_310347425.1">
    <property type="nucleotide sequence ID" value="NZ_JAVDXQ010000005.1"/>
</dbReference>
<dbReference type="InterPro" id="IPR000182">
    <property type="entry name" value="GNAT_dom"/>
</dbReference>
<dbReference type="EMBL" id="JAVDXQ010000005">
    <property type="protein sequence ID" value="MDR7298424.1"/>
    <property type="molecule type" value="Genomic_DNA"/>
</dbReference>
<gene>
    <name evidence="4" type="ORF">J2X16_003787</name>
</gene>
<proteinExistence type="predicted"/>
<keyword evidence="1 4" id="KW-0808">Transferase</keyword>
<protein>
    <submittedName>
        <fullName evidence="4">Acetyltransferase</fullName>
        <ecNumber evidence="4">2.3.1.-</ecNumber>
    </submittedName>
</protein>
<keyword evidence="5" id="KW-1185">Reference proteome</keyword>
<comment type="caution">
    <text evidence="4">The sequence shown here is derived from an EMBL/GenBank/DDBJ whole genome shotgun (WGS) entry which is preliminary data.</text>
</comment>
<keyword evidence="2 4" id="KW-0012">Acyltransferase</keyword>
<dbReference type="EC" id="2.3.1.-" evidence="4"/>
<evidence type="ECO:0000313" key="5">
    <source>
        <dbReference type="Proteomes" id="UP001180536"/>
    </source>
</evidence>
<evidence type="ECO:0000313" key="4">
    <source>
        <dbReference type="EMBL" id="MDR7298424.1"/>
    </source>
</evidence>
<dbReference type="Proteomes" id="UP001180536">
    <property type="component" value="Unassembled WGS sequence"/>
</dbReference>
<dbReference type="CDD" id="cd04301">
    <property type="entry name" value="NAT_SF"/>
    <property type="match status" value="1"/>
</dbReference>
<evidence type="ECO:0000256" key="1">
    <source>
        <dbReference type="ARBA" id="ARBA00022679"/>
    </source>
</evidence>
<feature type="domain" description="N-acetyltransferase" evidence="3">
    <location>
        <begin position="7"/>
        <end position="159"/>
    </location>
</feature>
<sequence length="159" mass="17292">MSPELPTRLAPLDPGQPDAEALIARSEALMSALYPSESNHFEPADGLRPPNGEFWGLWLGEQLVGCGGVKCHAPAGEPAYGEIKRLFVLDSARGRGVAKQLMAQLEAGLRERGVMLARLETGIHQPEALGLYRRLGYVERPPFGDYALDPLSVFLEKAL</sequence>
<dbReference type="InterPro" id="IPR050832">
    <property type="entry name" value="Bact_Acetyltransf"/>
</dbReference>
<dbReference type="PANTHER" id="PTHR43877:SF2">
    <property type="entry name" value="AMINOALKYLPHOSPHONATE N-ACETYLTRANSFERASE-RELATED"/>
    <property type="match status" value="1"/>
</dbReference>
<dbReference type="PROSITE" id="PS51186">
    <property type="entry name" value="GNAT"/>
    <property type="match status" value="1"/>
</dbReference>
<evidence type="ECO:0000259" key="3">
    <source>
        <dbReference type="PROSITE" id="PS51186"/>
    </source>
</evidence>
<organism evidence="4 5">
    <name type="scientific">Pelomonas aquatica</name>
    <dbReference type="NCBI Taxonomy" id="431058"/>
    <lineage>
        <taxon>Bacteria</taxon>
        <taxon>Pseudomonadati</taxon>
        <taxon>Pseudomonadota</taxon>
        <taxon>Betaproteobacteria</taxon>
        <taxon>Burkholderiales</taxon>
        <taxon>Sphaerotilaceae</taxon>
        <taxon>Roseateles</taxon>
    </lineage>
</organism>
<accession>A0ABU1ZCT1</accession>